<dbReference type="EMBL" id="VDFM01000011">
    <property type="protein sequence ID" value="MQS53101.1"/>
    <property type="molecule type" value="Genomic_DNA"/>
</dbReference>
<dbReference type="GO" id="GO:0003677">
    <property type="term" value="F:DNA binding"/>
    <property type="evidence" value="ECO:0007669"/>
    <property type="project" value="InterPro"/>
</dbReference>
<dbReference type="OrthoDB" id="9805856at2"/>
<gene>
    <name evidence="2" type="ORF">FHL02_08720</name>
</gene>
<proteinExistence type="predicted"/>
<feature type="domain" description="HTH cro/C1-type" evidence="1">
    <location>
        <begin position="7"/>
        <end position="60"/>
    </location>
</feature>
<dbReference type="Proteomes" id="UP000380386">
    <property type="component" value="Unassembled WGS sequence"/>
</dbReference>
<dbReference type="RefSeq" id="WP_153383625.1">
    <property type="nucleotide sequence ID" value="NZ_VDFM01000011.1"/>
</dbReference>
<reference evidence="2 3" key="1">
    <citation type="journal article" date="2019" name="Syst. Appl. Microbiol.">
        <title>Polyphasic characterization of two novel Lactobacillus spp. isolated from blown salami packages: Description of Lactobacillus halodurans sp. nov. and Lactobacillus salsicarnum sp. nov.</title>
        <authorList>
            <person name="Schuster J.A."/>
            <person name="Klingl A."/>
            <person name="Vogel R.F."/>
            <person name="Ehrmann M.A."/>
        </authorList>
    </citation>
    <scope>NUCLEOTIDE SEQUENCE [LARGE SCALE GENOMIC DNA]</scope>
    <source>
        <strain evidence="2 3">TMW 1.2118</strain>
    </source>
</reference>
<dbReference type="SUPFAM" id="SSF47413">
    <property type="entry name" value="lambda repressor-like DNA-binding domains"/>
    <property type="match status" value="1"/>
</dbReference>
<dbReference type="PROSITE" id="PS50943">
    <property type="entry name" value="HTH_CROC1"/>
    <property type="match status" value="1"/>
</dbReference>
<evidence type="ECO:0000313" key="2">
    <source>
        <dbReference type="EMBL" id="MQS53101.1"/>
    </source>
</evidence>
<dbReference type="InterPro" id="IPR010982">
    <property type="entry name" value="Lambda_DNA-bd_dom_sf"/>
</dbReference>
<dbReference type="Gene3D" id="1.10.260.40">
    <property type="entry name" value="lambda repressor-like DNA-binding domains"/>
    <property type="match status" value="1"/>
</dbReference>
<organism evidence="2 3">
    <name type="scientific">Companilactobacillus mishanensis</name>
    <dbReference type="NCBI Taxonomy" id="2486008"/>
    <lineage>
        <taxon>Bacteria</taxon>
        <taxon>Bacillati</taxon>
        <taxon>Bacillota</taxon>
        <taxon>Bacilli</taxon>
        <taxon>Lactobacillales</taxon>
        <taxon>Lactobacillaceae</taxon>
        <taxon>Companilactobacillus</taxon>
    </lineage>
</organism>
<dbReference type="InterPro" id="IPR001387">
    <property type="entry name" value="Cro/C1-type_HTH"/>
</dbReference>
<evidence type="ECO:0000259" key="1">
    <source>
        <dbReference type="PROSITE" id="PS50943"/>
    </source>
</evidence>
<comment type="caution">
    <text evidence="2">The sequence shown here is derived from an EMBL/GenBank/DDBJ whole genome shotgun (WGS) entry which is preliminary data.</text>
</comment>
<sequence length="109" mass="12264">MTTFERIKNIAKERGYTLKQVAEKSGMSSNAIYRYNQGINPKYDSLKAIADTLNVSVEYLSGETSNTNKPKQVDLNDDNVIMTYEGKPIPPEDLEVMKRFLNGGKNNAK</sequence>
<name>A0A5P0ZJ16_9LACO</name>
<dbReference type="SMART" id="SM00530">
    <property type="entry name" value="HTH_XRE"/>
    <property type="match status" value="1"/>
</dbReference>
<accession>A0A5P0ZJ16</accession>
<dbReference type="Pfam" id="PF01381">
    <property type="entry name" value="HTH_3"/>
    <property type="match status" value="1"/>
</dbReference>
<evidence type="ECO:0000313" key="3">
    <source>
        <dbReference type="Proteomes" id="UP000380386"/>
    </source>
</evidence>
<protein>
    <submittedName>
        <fullName evidence="2">Helix-turn-helix transcriptional regulator</fullName>
    </submittedName>
</protein>
<dbReference type="AlphaFoldDB" id="A0A5P0ZJ16"/>
<dbReference type="CDD" id="cd00093">
    <property type="entry name" value="HTH_XRE"/>
    <property type="match status" value="1"/>
</dbReference>